<accession>A0A1H7M402</accession>
<keyword evidence="7" id="KW-1185">Reference proteome</keyword>
<evidence type="ECO:0000313" key="6">
    <source>
        <dbReference type="EMBL" id="SEL05842.1"/>
    </source>
</evidence>
<evidence type="ECO:0000256" key="4">
    <source>
        <dbReference type="SAM" id="Phobius"/>
    </source>
</evidence>
<feature type="transmembrane region" description="Helical" evidence="4">
    <location>
        <begin position="309"/>
        <end position="329"/>
    </location>
</feature>
<feature type="domain" description="GGDEF" evidence="5">
    <location>
        <begin position="377"/>
        <end position="508"/>
    </location>
</feature>
<dbReference type="InterPro" id="IPR029787">
    <property type="entry name" value="Nucleotide_cyclase"/>
</dbReference>
<reference evidence="7" key="1">
    <citation type="submission" date="2016-10" db="EMBL/GenBank/DDBJ databases">
        <authorList>
            <person name="Varghese N."/>
            <person name="Submissions S."/>
        </authorList>
    </citation>
    <scope>NUCLEOTIDE SEQUENCE [LARGE SCALE GENOMIC DNA]</scope>
    <source>
        <strain evidence="7">LMG 26416</strain>
    </source>
</reference>
<evidence type="ECO:0000259" key="5">
    <source>
        <dbReference type="PROSITE" id="PS50887"/>
    </source>
</evidence>
<evidence type="ECO:0000313" key="7">
    <source>
        <dbReference type="Proteomes" id="UP000199120"/>
    </source>
</evidence>
<sequence length="509" mass="55634">MPVSHFMTTTRPQASAPTTERRASRRRQLRSGGITRYLFVGSIVAALLVIIVSAMTMLEARRDTWDRAHRSAENLLQGVIGYMDQHMRLYMLALDFAAETLHGPDTAALSEEAKARVLASIVNHTDYVGSVIQLDASGDLVRSSPPAHTQLNLADRDYFIAQRDHPRLGVYISQPFRSRLRDSDPSIALSRRLNNPDGSFAGVVVIAVRLAYIDGFLSGIDTGPNGALLVLSDDGHALIQHPPGNGRGAAGTRLFQRMLQTGSGSMVEVDPVDGVERYNRFARVPGQPLVIDVALATQDVFGAWRHRSIIIGSLTLITCALMVVLAVLLRRELHRRAAIEAHLAHLSITDGLTGLLNRRRYDEMLEREWRRTARTGSSLALLLIDTDHFKRLNDRYGHAIGDEVLRQLAATLSACIRQPGDLAARYGGEEFTVLLPDATPAQAVAVAERIRSACEQLDAGLPPFTVSIGVAVIHPSPAGSTTEFQERADKALYRAKAAGRNRVVSDADT</sequence>
<dbReference type="InterPro" id="IPR050469">
    <property type="entry name" value="Diguanylate_Cyclase"/>
</dbReference>
<evidence type="ECO:0000256" key="1">
    <source>
        <dbReference type="ARBA" id="ARBA00012528"/>
    </source>
</evidence>
<dbReference type="SUPFAM" id="SSF55073">
    <property type="entry name" value="Nucleotide cyclase"/>
    <property type="match status" value="1"/>
</dbReference>
<dbReference type="Pfam" id="PF00990">
    <property type="entry name" value="GGDEF"/>
    <property type="match status" value="1"/>
</dbReference>
<organism evidence="6 7">
    <name type="scientific">Paraburkholderia caballeronis</name>
    <dbReference type="NCBI Taxonomy" id="416943"/>
    <lineage>
        <taxon>Bacteria</taxon>
        <taxon>Pseudomonadati</taxon>
        <taxon>Pseudomonadota</taxon>
        <taxon>Betaproteobacteria</taxon>
        <taxon>Burkholderiales</taxon>
        <taxon>Burkholderiaceae</taxon>
        <taxon>Paraburkholderia</taxon>
    </lineage>
</organism>
<dbReference type="GO" id="GO:0052621">
    <property type="term" value="F:diguanylate cyclase activity"/>
    <property type="evidence" value="ECO:0007669"/>
    <property type="project" value="UniProtKB-EC"/>
</dbReference>
<evidence type="ECO:0000256" key="3">
    <source>
        <dbReference type="SAM" id="MobiDB-lite"/>
    </source>
</evidence>
<name>A0A1H7M402_9BURK</name>
<feature type="transmembrane region" description="Helical" evidence="4">
    <location>
        <begin position="37"/>
        <end position="58"/>
    </location>
</feature>
<dbReference type="AlphaFoldDB" id="A0A1H7M402"/>
<dbReference type="SMART" id="SM00267">
    <property type="entry name" value="GGDEF"/>
    <property type="match status" value="1"/>
</dbReference>
<dbReference type="PANTHER" id="PTHR45138:SF9">
    <property type="entry name" value="DIGUANYLATE CYCLASE DGCM-RELATED"/>
    <property type="match status" value="1"/>
</dbReference>
<dbReference type="Gene3D" id="3.30.450.20">
    <property type="entry name" value="PAS domain"/>
    <property type="match status" value="2"/>
</dbReference>
<comment type="catalytic activity">
    <reaction evidence="2">
        <text>2 GTP = 3',3'-c-di-GMP + 2 diphosphate</text>
        <dbReference type="Rhea" id="RHEA:24898"/>
        <dbReference type="ChEBI" id="CHEBI:33019"/>
        <dbReference type="ChEBI" id="CHEBI:37565"/>
        <dbReference type="ChEBI" id="CHEBI:58805"/>
        <dbReference type="EC" id="2.7.7.65"/>
    </reaction>
</comment>
<protein>
    <recommendedName>
        <fullName evidence="1">diguanylate cyclase</fullName>
        <ecNumber evidence="1">2.7.7.65</ecNumber>
    </recommendedName>
</protein>
<keyword evidence="4" id="KW-0812">Transmembrane</keyword>
<dbReference type="InterPro" id="IPR000160">
    <property type="entry name" value="GGDEF_dom"/>
</dbReference>
<gene>
    <name evidence="6" type="ORF">SAMN05192542_104609</name>
</gene>
<dbReference type="EMBL" id="FOAJ01000004">
    <property type="protein sequence ID" value="SEL05842.1"/>
    <property type="molecule type" value="Genomic_DNA"/>
</dbReference>
<feature type="compositionally biased region" description="Polar residues" evidence="3">
    <location>
        <begin position="1"/>
        <end position="18"/>
    </location>
</feature>
<keyword evidence="4" id="KW-0472">Membrane</keyword>
<dbReference type="PANTHER" id="PTHR45138">
    <property type="entry name" value="REGULATORY COMPONENTS OF SENSORY TRANSDUCTION SYSTEM"/>
    <property type="match status" value="1"/>
</dbReference>
<evidence type="ECO:0000256" key="2">
    <source>
        <dbReference type="ARBA" id="ARBA00034247"/>
    </source>
</evidence>
<dbReference type="NCBIfam" id="TIGR00254">
    <property type="entry name" value="GGDEF"/>
    <property type="match status" value="1"/>
</dbReference>
<dbReference type="Gene3D" id="3.30.70.270">
    <property type="match status" value="1"/>
</dbReference>
<proteinExistence type="predicted"/>
<dbReference type="EC" id="2.7.7.65" evidence="1"/>
<dbReference type="PROSITE" id="PS50887">
    <property type="entry name" value="GGDEF"/>
    <property type="match status" value="1"/>
</dbReference>
<dbReference type="GO" id="GO:0043709">
    <property type="term" value="P:cell adhesion involved in single-species biofilm formation"/>
    <property type="evidence" value="ECO:0007669"/>
    <property type="project" value="TreeGrafter"/>
</dbReference>
<dbReference type="CDD" id="cd01949">
    <property type="entry name" value="GGDEF"/>
    <property type="match status" value="1"/>
</dbReference>
<dbReference type="GO" id="GO:0005886">
    <property type="term" value="C:plasma membrane"/>
    <property type="evidence" value="ECO:0007669"/>
    <property type="project" value="TreeGrafter"/>
</dbReference>
<dbReference type="FunFam" id="3.30.70.270:FF:000001">
    <property type="entry name" value="Diguanylate cyclase domain protein"/>
    <property type="match status" value="1"/>
</dbReference>
<dbReference type="OrthoDB" id="9813903at2"/>
<dbReference type="GO" id="GO:1902201">
    <property type="term" value="P:negative regulation of bacterial-type flagellum-dependent cell motility"/>
    <property type="evidence" value="ECO:0007669"/>
    <property type="project" value="TreeGrafter"/>
</dbReference>
<feature type="region of interest" description="Disordered" evidence="3">
    <location>
        <begin position="1"/>
        <end position="27"/>
    </location>
</feature>
<dbReference type="CDD" id="cd12914">
    <property type="entry name" value="PDC1_DGC_like"/>
    <property type="match status" value="1"/>
</dbReference>
<dbReference type="InterPro" id="IPR043128">
    <property type="entry name" value="Rev_trsase/Diguanyl_cyclase"/>
</dbReference>
<keyword evidence="4" id="KW-1133">Transmembrane helix</keyword>
<dbReference type="CDD" id="cd12915">
    <property type="entry name" value="PDC2_DGC_like"/>
    <property type="match status" value="1"/>
</dbReference>
<dbReference type="Proteomes" id="UP000199120">
    <property type="component" value="Unassembled WGS sequence"/>
</dbReference>
<dbReference type="STRING" id="416943.SAMN05445871_3567"/>